<proteinExistence type="predicted"/>
<dbReference type="InterPro" id="IPR049804">
    <property type="entry name" value="Choice_anch_L"/>
</dbReference>
<keyword evidence="1" id="KW-0732">Signal</keyword>
<dbReference type="NCBIfam" id="TIGR04131">
    <property type="entry name" value="Bac_Flav_CTERM"/>
    <property type="match status" value="1"/>
</dbReference>
<evidence type="ECO:0000313" key="2">
    <source>
        <dbReference type="EMBL" id="TJY32850.1"/>
    </source>
</evidence>
<keyword evidence="3" id="KW-1185">Reference proteome</keyword>
<name>A0A4U0EMX6_9FLAO</name>
<feature type="signal peptide" evidence="1">
    <location>
        <begin position="1"/>
        <end position="18"/>
    </location>
</feature>
<dbReference type="RefSeq" id="WP_136844694.1">
    <property type="nucleotide sequence ID" value="NZ_SUPL01000008.1"/>
</dbReference>
<feature type="chain" id="PRO_5020864299" evidence="1">
    <location>
        <begin position="19"/>
        <end position="419"/>
    </location>
</feature>
<sequence length="419" mass="46850">MKYLSIFILFIISGITFGQNVQTDATTYTPQQLIEDILIDSNCIENVIVTNVIGGDFNNTDQSYGYFDATGTNFPFQRGIVLSTGRLTNVQGPNKSLSDNDAPNWIGDADLEYELQEQNTLNATVIEFEFTAVADRISFRYIFASEEYQENNPNTCQYSDLFGFLIRPTNQQQYTNIAVAPNTREPVKVTTVHPEIPNGYPATITLYNGAINIPQNSNYSYVWNTGETTPTINVNSIGTYTIMVTNQNNCSNSRTITVLPSNIATIDDIIIEEASTNNKITVLVSGKGDYEYSLNLEPYQDSNFFENVNPGVHTIYVRDKNGCGIVEQVISVLGFPKFFTPNADGFNDTWQLYGVNSQFNQGATVTIFNRYGKLIKSFDNNSIGWDGTFNGKLLPSSDYWFVAKLANGKEYRGHFALVR</sequence>
<dbReference type="Proteomes" id="UP000307657">
    <property type="component" value="Unassembled WGS sequence"/>
</dbReference>
<dbReference type="InterPro" id="IPR026341">
    <property type="entry name" value="T9SS_type_B"/>
</dbReference>
<accession>A0A4U0EMX6</accession>
<organism evidence="2 3">
    <name type="scientific">Pontimicrobium aquaticum</name>
    <dbReference type="NCBI Taxonomy" id="2565367"/>
    <lineage>
        <taxon>Bacteria</taxon>
        <taxon>Pseudomonadati</taxon>
        <taxon>Bacteroidota</taxon>
        <taxon>Flavobacteriia</taxon>
        <taxon>Flavobacteriales</taxon>
        <taxon>Flavobacteriaceae</taxon>
        <taxon>Pontimicrobium</taxon>
    </lineage>
</organism>
<evidence type="ECO:0000313" key="3">
    <source>
        <dbReference type="Proteomes" id="UP000307657"/>
    </source>
</evidence>
<dbReference type="AlphaFoldDB" id="A0A4U0EMX6"/>
<comment type="caution">
    <text evidence="2">The sequence shown here is derived from an EMBL/GenBank/DDBJ whole genome shotgun (WGS) entry which is preliminary data.</text>
</comment>
<dbReference type="Pfam" id="PF13585">
    <property type="entry name" value="CHU_C"/>
    <property type="match status" value="1"/>
</dbReference>
<reference evidence="2 3" key="1">
    <citation type="submission" date="2019-04" db="EMBL/GenBank/DDBJ databases">
        <title>Lacinutrix sp. nov., isolated from marine water.</title>
        <authorList>
            <person name="Kim W."/>
        </authorList>
    </citation>
    <scope>NUCLEOTIDE SEQUENCE [LARGE SCALE GENOMIC DNA]</scope>
    <source>
        <strain evidence="2 3">CAU 1491</strain>
    </source>
</reference>
<gene>
    <name evidence="2" type="ORF">E5167_13510</name>
</gene>
<dbReference type="EMBL" id="SUPL01000008">
    <property type="protein sequence ID" value="TJY32850.1"/>
    <property type="molecule type" value="Genomic_DNA"/>
</dbReference>
<evidence type="ECO:0000256" key="1">
    <source>
        <dbReference type="SAM" id="SignalP"/>
    </source>
</evidence>
<protein>
    <submittedName>
        <fullName evidence="2">T9SS type B sorting domain-containing protein</fullName>
    </submittedName>
</protein>
<dbReference type="CDD" id="cd00146">
    <property type="entry name" value="PKD"/>
    <property type="match status" value="1"/>
</dbReference>
<dbReference type="OrthoDB" id="9765926at2"/>
<dbReference type="NCBIfam" id="NF038133">
    <property type="entry name" value="choice_anch_L"/>
    <property type="match status" value="1"/>
</dbReference>